<reference evidence="1 2" key="1">
    <citation type="submission" date="2019-03" db="EMBL/GenBank/DDBJ databases">
        <title>Sequencing the genomes of 1000 actinobacteria strains.</title>
        <authorList>
            <person name="Klenk H.-P."/>
        </authorList>
    </citation>
    <scope>NUCLEOTIDE SEQUENCE [LARGE SCALE GENOMIC DNA]</scope>
    <source>
        <strain evidence="1 2">DSM 44969</strain>
    </source>
</reference>
<dbReference type="EMBL" id="SMFZ01000002">
    <property type="protein sequence ID" value="TCK22858.1"/>
    <property type="molecule type" value="Genomic_DNA"/>
</dbReference>
<dbReference type="RefSeq" id="WP_132431994.1">
    <property type="nucleotide sequence ID" value="NZ_SMFZ01000002.1"/>
</dbReference>
<proteinExistence type="predicted"/>
<organism evidence="1 2">
    <name type="scientific">Pseudonocardia endophytica</name>
    <dbReference type="NCBI Taxonomy" id="401976"/>
    <lineage>
        <taxon>Bacteria</taxon>
        <taxon>Bacillati</taxon>
        <taxon>Actinomycetota</taxon>
        <taxon>Actinomycetes</taxon>
        <taxon>Pseudonocardiales</taxon>
        <taxon>Pseudonocardiaceae</taxon>
        <taxon>Pseudonocardia</taxon>
    </lineage>
</organism>
<protein>
    <submittedName>
        <fullName evidence="1">Uncharacterized protein</fullName>
    </submittedName>
</protein>
<dbReference type="Proteomes" id="UP000295560">
    <property type="component" value="Unassembled WGS sequence"/>
</dbReference>
<dbReference type="OrthoDB" id="9812570at2"/>
<accession>A0A4R1HLK0</accession>
<gene>
    <name evidence="1" type="ORF">EV378_6869</name>
</gene>
<sequence length="103" mass="11171">MLYIGPVEVPGGDDHEGYVSGVAPDGGRSDIWTDARRLPEPTMYAPACECGWHGTAVHPSGPDGYRAAQRSWIDEHFALLAEVLPVVDRLGRPLRPDSDFLTG</sequence>
<keyword evidence="2" id="KW-1185">Reference proteome</keyword>
<comment type="caution">
    <text evidence="1">The sequence shown here is derived from an EMBL/GenBank/DDBJ whole genome shotgun (WGS) entry which is preliminary data.</text>
</comment>
<dbReference type="AlphaFoldDB" id="A0A4R1HLK0"/>
<evidence type="ECO:0000313" key="1">
    <source>
        <dbReference type="EMBL" id="TCK22858.1"/>
    </source>
</evidence>
<evidence type="ECO:0000313" key="2">
    <source>
        <dbReference type="Proteomes" id="UP000295560"/>
    </source>
</evidence>
<name>A0A4R1HLK0_PSEEN</name>